<dbReference type="Proteomes" id="UP001151760">
    <property type="component" value="Unassembled WGS sequence"/>
</dbReference>
<keyword evidence="2" id="KW-1185">Reference proteome</keyword>
<organism evidence="1 2">
    <name type="scientific">Tanacetum coccineum</name>
    <dbReference type="NCBI Taxonomy" id="301880"/>
    <lineage>
        <taxon>Eukaryota</taxon>
        <taxon>Viridiplantae</taxon>
        <taxon>Streptophyta</taxon>
        <taxon>Embryophyta</taxon>
        <taxon>Tracheophyta</taxon>
        <taxon>Spermatophyta</taxon>
        <taxon>Magnoliopsida</taxon>
        <taxon>eudicotyledons</taxon>
        <taxon>Gunneridae</taxon>
        <taxon>Pentapetalae</taxon>
        <taxon>asterids</taxon>
        <taxon>campanulids</taxon>
        <taxon>Asterales</taxon>
        <taxon>Asteraceae</taxon>
        <taxon>Asteroideae</taxon>
        <taxon>Anthemideae</taxon>
        <taxon>Anthemidinae</taxon>
        <taxon>Tanacetum</taxon>
    </lineage>
</organism>
<comment type="caution">
    <text evidence="1">The sequence shown here is derived from an EMBL/GenBank/DDBJ whole genome shotgun (WGS) entry which is preliminary data.</text>
</comment>
<sequence>TSEIEMAAILALGGSPSGMRREAELSRTVSLPVTPIAHSNPAYMHGM</sequence>
<evidence type="ECO:0000313" key="2">
    <source>
        <dbReference type="Proteomes" id="UP001151760"/>
    </source>
</evidence>
<protein>
    <submittedName>
        <fullName evidence="1">Uncharacterized protein</fullName>
    </submittedName>
</protein>
<proteinExistence type="predicted"/>
<gene>
    <name evidence="1" type="ORF">Tco_0952470</name>
</gene>
<accession>A0ABQ5DX50</accession>
<evidence type="ECO:0000313" key="1">
    <source>
        <dbReference type="EMBL" id="GJT43755.1"/>
    </source>
</evidence>
<reference evidence="1" key="2">
    <citation type="submission" date="2022-01" db="EMBL/GenBank/DDBJ databases">
        <authorList>
            <person name="Yamashiro T."/>
            <person name="Shiraishi A."/>
            <person name="Satake H."/>
            <person name="Nakayama K."/>
        </authorList>
    </citation>
    <scope>NUCLEOTIDE SEQUENCE</scope>
</reference>
<name>A0ABQ5DX50_9ASTR</name>
<dbReference type="EMBL" id="BQNB010015756">
    <property type="protein sequence ID" value="GJT43755.1"/>
    <property type="molecule type" value="Genomic_DNA"/>
</dbReference>
<reference evidence="1" key="1">
    <citation type="journal article" date="2022" name="Int. J. Mol. Sci.">
        <title>Draft Genome of Tanacetum Coccineum: Genomic Comparison of Closely Related Tanacetum-Family Plants.</title>
        <authorList>
            <person name="Yamashiro T."/>
            <person name="Shiraishi A."/>
            <person name="Nakayama K."/>
            <person name="Satake H."/>
        </authorList>
    </citation>
    <scope>NUCLEOTIDE SEQUENCE</scope>
</reference>
<feature type="non-terminal residue" evidence="1">
    <location>
        <position position="1"/>
    </location>
</feature>